<evidence type="ECO:0000313" key="3">
    <source>
        <dbReference type="Proteomes" id="UP001177120"/>
    </source>
</evidence>
<proteinExistence type="predicted"/>
<gene>
    <name evidence="2" type="ORF">JQC72_08330</name>
</gene>
<dbReference type="InterPro" id="IPR056666">
    <property type="entry name" value="DrmE_C"/>
</dbReference>
<protein>
    <submittedName>
        <fullName evidence="2">DrmE family protein</fullName>
    </submittedName>
</protein>
<dbReference type="RefSeq" id="WP_205494704.1">
    <property type="nucleotide sequence ID" value="NZ_JAFHAP010000008.1"/>
</dbReference>
<dbReference type="Proteomes" id="UP001177120">
    <property type="component" value="Unassembled WGS sequence"/>
</dbReference>
<reference evidence="2" key="1">
    <citation type="journal article" date="2024" name="Int. J. Syst. Evol. Microbiol.">
        <title>Polycladomyces zharkentensis sp. nov., a novel thermophilic cellulose- and starch-degrading member of the Bacillota from a geothermal aquifer in Kazakhstan.</title>
        <authorList>
            <person name="Mashzhan A."/>
            <person name="Kistaubayeva A."/>
            <person name="Javier-Lopez R."/>
            <person name="Bissenova U."/>
            <person name="Bissenbay A."/>
            <person name="Birkeland N.K."/>
        </authorList>
    </citation>
    <scope>NUCLEOTIDE SEQUENCE</scope>
    <source>
        <strain evidence="2">ZKZ2T</strain>
    </source>
</reference>
<dbReference type="Pfam" id="PF24957">
    <property type="entry name" value="DrmE_C"/>
    <property type="match status" value="1"/>
</dbReference>
<comment type="caution">
    <text evidence="2">The sequence shown here is derived from an EMBL/GenBank/DDBJ whole genome shotgun (WGS) entry which is preliminary data.</text>
</comment>
<name>A0ABS2WJ02_9BACL</name>
<dbReference type="EMBL" id="JAFHAP010000008">
    <property type="protein sequence ID" value="MBN2909532.1"/>
    <property type="molecule type" value="Genomic_DNA"/>
</dbReference>
<accession>A0ABS2WJ02</accession>
<feature type="domain" description="DISARM protein DrmE C-terminal" evidence="1">
    <location>
        <begin position="563"/>
        <end position="738"/>
    </location>
</feature>
<dbReference type="InterPro" id="IPR049794">
    <property type="entry name" value="DrmE"/>
</dbReference>
<organism evidence="2 3">
    <name type="scientific">Polycladomyces zharkentensis</name>
    <dbReference type="NCBI Taxonomy" id="2807616"/>
    <lineage>
        <taxon>Bacteria</taxon>
        <taxon>Bacillati</taxon>
        <taxon>Bacillota</taxon>
        <taxon>Bacilli</taxon>
        <taxon>Bacillales</taxon>
        <taxon>Thermoactinomycetaceae</taxon>
        <taxon>Polycladomyces</taxon>
    </lineage>
</organism>
<evidence type="ECO:0000313" key="2">
    <source>
        <dbReference type="EMBL" id="MBN2909532.1"/>
    </source>
</evidence>
<sequence length="797" mass="92955">MMDLSKLVKGDTHLVHPLFEVLLKYKATPKSPKTVILVPRRFDIAVWLGIWDAAWERYKHGKGLDIDGLSFKRGQKLLVNNVVCEFVSINHTAGEITLSVRNPKKRRGIHTIPLKKIFRLYPVKDEAALTVATTLINDPVSNEKLILDENIPIHTAIITSVKSFKEAWSKLKHFDIASCAILDKEGNIVDIDIHSKQMLNDLIVSSDVHRFYSYLDSDNPLPNHLIIDGSKHVLDDRSQFEDMVLEKGIPVTVLVEHGERKHVRFFRDLGFEVVMDNKWLNELKLPRSDKFEYINRTFKISRKIRIEPIVLENENLSKSFETLRRDVRHLGGKVNDLRSEAAMYLYFMALSITPTDYFSERLSEIRRILGSDKSLNELTSAMELLENEEYRLSQENEKIKYLKALLLTYPTDKIGVVVKNKQEFLKCKEYWEGFFQKKGLKKVEIVTPNLLTSGYRYYDKLFVAGYLGYKEMYRLITSYSCNDLTILLWDHEMKTYFRTFYHRIAKVFSKRIVWKKQEELTEKIPTAEELKETLQLEPDKIESRCFQGKYFKKYLTSDRNLAEKAFLVEFEDGYRAFFTQTYPLYKVIDEGDDLEDHSFKEIEASELKQGDKVIFVKSCPDKIKDIVDNYLERNNNLDLRITAKLWQNALQVKFEEKNRNLDELFKLLKQHGLKRTKVTVSNWLRKQMIGPAQLDDIDIIAKATEYMPLVSKIREVKEAIVKLKSAHIQASYILAKQVLTEIKKHYGESAVTLESGSRTGMHQYLIVKRVVKLLANVRRSYVNKILEIKNGVEIWHG</sequence>
<evidence type="ECO:0000259" key="1">
    <source>
        <dbReference type="Pfam" id="PF24957"/>
    </source>
</evidence>
<keyword evidence="3" id="KW-1185">Reference proteome</keyword>
<dbReference type="NCBIfam" id="NF038316">
    <property type="entry name" value="DrmE_fam"/>
    <property type="match status" value="1"/>
</dbReference>